<dbReference type="InterPro" id="IPR003423">
    <property type="entry name" value="OMP_efflux"/>
</dbReference>
<protein>
    <submittedName>
        <fullName evidence="3">RND transporter</fullName>
    </submittedName>
</protein>
<dbReference type="PANTHER" id="PTHR30203">
    <property type="entry name" value="OUTER MEMBRANE CATION EFFLUX PROTEIN"/>
    <property type="match status" value="1"/>
</dbReference>
<dbReference type="NCBIfam" id="TIGR01845">
    <property type="entry name" value="outer_NodT"/>
    <property type="match status" value="1"/>
</dbReference>
<evidence type="ECO:0000313" key="4">
    <source>
        <dbReference type="Proteomes" id="UP000031057"/>
    </source>
</evidence>
<dbReference type="OrthoDB" id="7181739at2"/>
<keyword evidence="2" id="KW-1134">Transmembrane beta strand</keyword>
<keyword evidence="2" id="KW-0449">Lipoprotein</keyword>
<dbReference type="Pfam" id="PF02321">
    <property type="entry name" value="OEP"/>
    <property type="match status" value="2"/>
</dbReference>
<dbReference type="GO" id="GO:0005886">
    <property type="term" value="C:plasma membrane"/>
    <property type="evidence" value="ECO:0007669"/>
    <property type="project" value="UniProtKB-SubCell"/>
</dbReference>
<comment type="subcellular location">
    <subcellularLocation>
        <location evidence="2">Cell membrane</location>
        <topology evidence="2">Lipid-anchor</topology>
    </subcellularLocation>
</comment>
<evidence type="ECO:0000313" key="3">
    <source>
        <dbReference type="EMBL" id="KHK91534.1"/>
    </source>
</evidence>
<dbReference type="SUPFAM" id="SSF56954">
    <property type="entry name" value="Outer membrane efflux proteins (OEP)"/>
    <property type="match status" value="1"/>
</dbReference>
<dbReference type="EMBL" id="JTDI01000003">
    <property type="protein sequence ID" value="KHK91534.1"/>
    <property type="molecule type" value="Genomic_DNA"/>
</dbReference>
<keyword evidence="2" id="KW-0812">Transmembrane</keyword>
<dbReference type="GO" id="GO:0015562">
    <property type="term" value="F:efflux transmembrane transporter activity"/>
    <property type="evidence" value="ECO:0007669"/>
    <property type="project" value="InterPro"/>
</dbReference>
<keyword evidence="4" id="KW-1185">Reference proteome</keyword>
<evidence type="ECO:0000256" key="1">
    <source>
        <dbReference type="ARBA" id="ARBA00007613"/>
    </source>
</evidence>
<sequence>MTALSKVSILALSLALLSLPGCTVGPDFAPPKTAAPQDWSSWRSGDASLVAPVAAEAKIPADWWTVFDDAVLDRLEREALAASPDIETAALHYAQARVQLEGAGAAGAPQVNASADVTRNRQSEYGASTRLFDALGADRDTLAKFLSQPFTLYRGGFDASWELDLWGKVRRTIEQAGARTSQQRALLDLARLSVTSEVARGYFDLRTTQREIAIAQDDIGLLKDRVGLVAARVEGGLDDHATLRQEEARLNGLQASLPALKAREATQINRIAVLLGKHPGELDAELAYRGKAMSELPDLSLGMPSQVAINRPDVRAALAKLHAATAGIGVATADLYPSIRLGGGFNLESYRSENLFDWASRSWSIGPSINLPLFDGGRRRTVVKLRKLEAREAAVDYQRTVLKAWQEIDDALSGYTSDRQQHERLTARARNTADTRDLIEARYRAGAINYLPVIEARRAHLQALRDLAENEGRLRIRFVALNKAIGNAPEEEPATTDGAP</sequence>
<reference evidence="3 4" key="1">
    <citation type="submission" date="2014-10" db="EMBL/GenBank/DDBJ databases">
        <title>Genome sequence of Novosphingobium malaysiense MUSC 273(T).</title>
        <authorList>
            <person name="Lee L.-H."/>
        </authorList>
    </citation>
    <scope>NUCLEOTIDE SEQUENCE [LARGE SCALE GENOMIC DNA]</scope>
    <source>
        <strain evidence="3 4">MUSC 273</strain>
    </source>
</reference>
<dbReference type="PANTHER" id="PTHR30203:SF25">
    <property type="entry name" value="OUTER MEMBRANE PROTEIN-RELATED"/>
    <property type="match status" value="1"/>
</dbReference>
<dbReference type="Proteomes" id="UP000031057">
    <property type="component" value="Unassembled WGS sequence"/>
</dbReference>
<dbReference type="AlphaFoldDB" id="A0A0B1ZQK2"/>
<organism evidence="3 4">
    <name type="scientific">Novosphingobium malaysiense</name>
    <dbReference type="NCBI Taxonomy" id="1348853"/>
    <lineage>
        <taxon>Bacteria</taxon>
        <taxon>Pseudomonadati</taxon>
        <taxon>Pseudomonadota</taxon>
        <taxon>Alphaproteobacteria</taxon>
        <taxon>Sphingomonadales</taxon>
        <taxon>Sphingomonadaceae</taxon>
        <taxon>Novosphingobium</taxon>
    </lineage>
</organism>
<accession>A0A0B1ZQK2</accession>
<gene>
    <name evidence="3" type="ORF">LK12_11970</name>
</gene>
<dbReference type="RefSeq" id="WP_039283920.1">
    <property type="nucleotide sequence ID" value="NZ_JTDI01000003.1"/>
</dbReference>
<keyword evidence="2" id="KW-0472">Membrane</keyword>
<feature type="signal peptide" evidence="2">
    <location>
        <begin position="1"/>
        <end position="29"/>
    </location>
</feature>
<comment type="caution">
    <text evidence="3">The sequence shown here is derived from an EMBL/GenBank/DDBJ whole genome shotgun (WGS) entry which is preliminary data.</text>
</comment>
<dbReference type="Gene3D" id="2.20.200.10">
    <property type="entry name" value="Outer membrane efflux proteins (OEP)"/>
    <property type="match status" value="1"/>
</dbReference>
<comment type="similarity">
    <text evidence="1 2">Belongs to the outer membrane factor (OMF) (TC 1.B.17) family.</text>
</comment>
<keyword evidence="2" id="KW-0564">Palmitate</keyword>
<feature type="chain" id="PRO_5001434136" evidence="2">
    <location>
        <begin position="30"/>
        <end position="500"/>
    </location>
</feature>
<keyword evidence="2" id="KW-0732">Signal</keyword>
<dbReference type="Gene3D" id="1.20.1600.10">
    <property type="entry name" value="Outer membrane efflux proteins (OEP)"/>
    <property type="match status" value="1"/>
</dbReference>
<dbReference type="STRING" id="1348853.LK12_11970"/>
<dbReference type="InterPro" id="IPR010131">
    <property type="entry name" value="MdtP/NodT-like"/>
</dbReference>
<proteinExistence type="inferred from homology"/>
<name>A0A0B1ZQK2_9SPHN</name>
<evidence type="ECO:0000256" key="2">
    <source>
        <dbReference type="RuleBase" id="RU362097"/>
    </source>
</evidence>